<evidence type="ECO:0000313" key="2">
    <source>
        <dbReference type="Proteomes" id="UP000823775"/>
    </source>
</evidence>
<name>A0ABS8RUJ5_DATST</name>
<sequence length="132" mass="15380">MENVFSVLAQELDYANAIFLPQGVINDRTTRFILPKLVETLTIRDTKGRHLIHHSGVKTMHMRRSELLYEGYVEGIRIQNRRALPRYCGCDFKENVKRFFLFLYEKYTMMVSGSNQVATIVDDDVQDETSIT</sequence>
<proteinExistence type="predicted"/>
<organism evidence="1 2">
    <name type="scientific">Datura stramonium</name>
    <name type="common">Jimsonweed</name>
    <name type="synonym">Common thornapple</name>
    <dbReference type="NCBI Taxonomy" id="4076"/>
    <lineage>
        <taxon>Eukaryota</taxon>
        <taxon>Viridiplantae</taxon>
        <taxon>Streptophyta</taxon>
        <taxon>Embryophyta</taxon>
        <taxon>Tracheophyta</taxon>
        <taxon>Spermatophyta</taxon>
        <taxon>Magnoliopsida</taxon>
        <taxon>eudicotyledons</taxon>
        <taxon>Gunneridae</taxon>
        <taxon>Pentapetalae</taxon>
        <taxon>asterids</taxon>
        <taxon>lamiids</taxon>
        <taxon>Solanales</taxon>
        <taxon>Solanaceae</taxon>
        <taxon>Solanoideae</taxon>
        <taxon>Datureae</taxon>
        <taxon>Datura</taxon>
    </lineage>
</organism>
<gene>
    <name evidence="1" type="ORF">HAX54_006694</name>
</gene>
<feature type="non-terminal residue" evidence="1">
    <location>
        <position position="132"/>
    </location>
</feature>
<reference evidence="1 2" key="1">
    <citation type="journal article" date="2021" name="BMC Genomics">
        <title>Datura genome reveals duplications of psychoactive alkaloid biosynthetic genes and high mutation rate following tissue culture.</title>
        <authorList>
            <person name="Rajewski A."/>
            <person name="Carter-House D."/>
            <person name="Stajich J."/>
            <person name="Litt A."/>
        </authorList>
    </citation>
    <scope>NUCLEOTIDE SEQUENCE [LARGE SCALE GENOMIC DNA]</scope>
    <source>
        <strain evidence="1">AR-01</strain>
    </source>
</reference>
<dbReference type="Proteomes" id="UP000823775">
    <property type="component" value="Unassembled WGS sequence"/>
</dbReference>
<protein>
    <submittedName>
        <fullName evidence="1">Uncharacterized protein</fullName>
    </submittedName>
</protein>
<evidence type="ECO:0000313" key="1">
    <source>
        <dbReference type="EMBL" id="MCD7450492.1"/>
    </source>
</evidence>
<comment type="caution">
    <text evidence="1">The sequence shown here is derived from an EMBL/GenBank/DDBJ whole genome shotgun (WGS) entry which is preliminary data.</text>
</comment>
<accession>A0ABS8RUJ5</accession>
<dbReference type="EMBL" id="JACEIK010000134">
    <property type="protein sequence ID" value="MCD7450492.1"/>
    <property type="molecule type" value="Genomic_DNA"/>
</dbReference>
<keyword evidence="2" id="KW-1185">Reference proteome</keyword>